<dbReference type="SUPFAM" id="SSF100950">
    <property type="entry name" value="NagB/RpiA/CoA transferase-like"/>
    <property type="match status" value="1"/>
</dbReference>
<dbReference type="InterPro" id="IPR002698">
    <property type="entry name" value="FTHF_cligase"/>
</dbReference>
<name>A0A3B1DB04_9ZZZZ</name>
<gene>
    <name evidence="4" type="ORF">MNBD_NITROSPINAE05-778</name>
</gene>
<dbReference type="PANTHER" id="PTHR23407">
    <property type="entry name" value="ATPASE INHIBITOR/5-FORMYLTETRAHYDROFOLATE CYCLO-LIGASE"/>
    <property type="match status" value="1"/>
</dbReference>
<evidence type="ECO:0000256" key="2">
    <source>
        <dbReference type="ARBA" id="ARBA00022741"/>
    </source>
</evidence>
<dbReference type="GO" id="GO:0005524">
    <property type="term" value="F:ATP binding"/>
    <property type="evidence" value="ECO:0007669"/>
    <property type="project" value="UniProtKB-KW"/>
</dbReference>
<evidence type="ECO:0000256" key="3">
    <source>
        <dbReference type="ARBA" id="ARBA00022840"/>
    </source>
</evidence>
<sequence>MARLREALGADIIREKSREITRKFLDLAEFKASRNILFFLSLPREVQTDEMIQAALDLGKKVHVPIVDTKRRQLHIAEISGLDIEFVEKQFGIREPDSAYLKIVSPDVLDFVLVPGLVFDRKGGRIGYGAGYYDRFLKEVPGHVVAIGVAFDFQVLDLIPQTQFDVPVRKTLTEKESIIC</sequence>
<dbReference type="InterPro" id="IPR037171">
    <property type="entry name" value="NagB/RpiA_transferase-like"/>
</dbReference>
<protein>
    <submittedName>
        <fullName evidence="4">5-formyltetrahydrofolate cyclo-ligase</fullName>
        <ecNumber evidence="4">6.3.3.2</ecNumber>
    </submittedName>
</protein>
<dbReference type="PIRSF" id="PIRSF006806">
    <property type="entry name" value="FTHF_cligase"/>
    <property type="match status" value="1"/>
</dbReference>
<dbReference type="AlphaFoldDB" id="A0A3B1DB04"/>
<dbReference type="Pfam" id="PF01812">
    <property type="entry name" value="5-FTHF_cyc-lig"/>
    <property type="match status" value="1"/>
</dbReference>
<keyword evidence="2" id="KW-0547">Nucleotide-binding</keyword>
<dbReference type="EMBL" id="UOGG01000236">
    <property type="protein sequence ID" value="VAX33158.1"/>
    <property type="molecule type" value="Genomic_DNA"/>
</dbReference>
<accession>A0A3B1DB04</accession>
<evidence type="ECO:0000313" key="4">
    <source>
        <dbReference type="EMBL" id="VAX33158.1"/>
    </source>
</evidence>
<organism evidence="4">
    <name type="scientific">hydrothermal vent metagenome</name>
    <dbReference type="NCBI Taxonomy" id="652676"/>
    <lineage>
        <taxon>unclassified sequences</taxon>
        <taxon>metagenomes</taxon>
        <taxon>ecological metagenomes</taxon>
    </lineage>
</organism>
<proteinExistence type="inferred from homology"/>
<comment type="similarity">
    <text evidence="1">Belongs to the 5-formyltetrahydrofolate cyclo-ligase family.</text>
</comment>
<keyword evidence="3" id="KW-0067">ATP-binding</keyword>
<evidence type="ECO:0000256" key="1">
    <source>
        <dbReference type="ARBA" id="ARBA00010638"/>
    </source>
</evidence>
<dbReference type="EC" id="6.3.3.2" evidence="4"/>
<reference evidence="4" key="1">
    <citation type="submission" date="2018-06" db="EMBL/GenBank/DDBJ databases">
        <authorList>
            <person name="Zhirakovskaya E."/>
        </authorList>
    </citation>
    <scope>NUCLEOTIDE SEQUENCE</scope>
</reference>
<dbReference type="PANTHER" id="PTHR23407:SF1">
    <property type="entry name" value="5-FORMYLTETRAHYDROFOLATE CYCLO-LIGASE"/>
    <property type="match status" value="1"/>
</dbReference>
<dbReference type="NCBIfam" id="TIGR02727">
    <property type="entry name" value="MTHFS_bact"/>
    <property type="match status" value="1"/>
</dbReference>
<dbReference type="GO" id="GO:0030272">
    <property type="term" value="F:5-formyltetrahydrofolate cyclo-ligase activity"/>
    <property type="evidence" value="ECO:0007669"/>
    <property type="project" value="UniProtKB-EC"/>
</dbReference>
<dbReference type="GO" id="GO:0009396">
    <property type="term" value="P:folic acid-containing compound biosynthetic process"/>
    <property type="evidence" value="ECO:0007669"/>
    <property type="project" value="TreeGrafter"/>
</dbReference>
<dbReference type="Gene3D" id="3.40.50.10420">
    <property type="entry name" value="NagB/RpiA/CoA transferase-like"/>
    <property type="match status" value="1"/>
</dbReference>
<dbReference type="InterPro" id="IPR024185">
    <property type="entry name" value="FTHF_cligase-like_sf"/>
</dbReference>
<dbReference type="GO" id="GO:0035999">
    <property type="term" value="P:tetrahydrofolate interconversion"/>
    <property type="evidence" value="ECO:0007669"/>
    <property type="project" value="TreeGrafter"/>
</dbReference>
<keyword evidence="4" id="KW-0436">Ligase</keyword>